<dbReference type="KEGG" id="mlz:F6J85_11315"/>
<dbReference type="RefSeq" id="WP_150925084.1">
    <property type="nucleotide sequence ID" value="NZ_CP044232.1"/>
</dbReference>
<evidence type="ECO:0000256" key="1">
    <source>
        <dbReference type="ARBA" id="ARBA00008361"/>
    </source>
</evidence>
<evidence type="ECO:0000256" key="2">
    <source>
        <dbReference type="ARBA" id="ARBA00022603"/>
    </source>
</evidence>
<organism evidence="5 6">
    <name type="scientific">Microbacterium lushaniae</name>
    <dbReference type="NCBI Taxonomy" id="2614639"/>
    <lineage>
        <taxon>Bacteria</taxon>
        <taxon>Bacillati</taxon>
        <taxon>Actinomycetota</taxon>
        <taxon>Actinomycetes</taxon>
        <taxon>Micrococcales</taxon>
        <taxon>Microbacteriaceae</taxon>
        <taxon>Microbacterium</taxon>
    </lineage>
</organism>
<dbReference type="InterPro" id="IPR029063">
    <property type="entry name" value="SAM-dependent_MTases_sf"/>
</dbReference>
<dbReference type="CDD" id="cd02440">
    <property type="entry name" value="AdoMet_MTases"/>
    <property type="match status" value="1"/>
</dbReference>
<dbReference type="InterPro" id="IPR051052">
    <property type="entry name" value="Diverse_substrate_MTase"/>
</dbReference>
<dbReference type="PANTHER" id="PTHR44942">
    <property type="entry name" value="METHYLTRANSF_11 DOMAIN-CONTAINING PROTEIN"/>
    <property type="match status" value="1"/>
</dbReference>
<protein>
    <submittedName>
        <fullName evidence="5">Class I SAM-dependent methyltransferase</fullName>
    </submittedName>
</protein>
<dbReference type="PANTHER" id="PTHR44942:SF4">
    <property type="entry name" value="METHYLTRANSFERASE TYPE 11 DOMAIN-CONTAINING PROTEIN"/>
    <property type="match status" value="1"/>
</dbReference>
<dbReference type="SUPFAM" id="SSF53335">
    <property type="entry name" value="S-adenosyl-L-methionine-dependent methyltransferases"/>
    <property type="match status" value="1"/>
</dbReference>
<feature type="domain" description="Methyltransferase type 11" evidence="4">
    <location>
        <begin position="48"/>
        <end position="135"/>
    </location>
</feature>
<keyword evidence="2 5" id="KW-0489">Methyltransferase</keyword>
<evidence type="ECO:0000313" key="5">
    <source>
        <dbReference type="EMBL" id="QEW03626.1"/>
    </source>
</evidence>
<keyword evidence="6" id="KW-1185">Reference proteome</keyword>
<dbReference type="EMBL" id="CP044232">
    <property type="protein sequence ID" value="QEW03626.1"/>
    <property type="molecule type" value="Genomic_DNA"/>
</dbReference>
<dbReference type="InterPro" id="IPR013216">
    <property type="entry name" value="Methyltransf_11"/>
</dbReference>
<proteinExistence type="inferred from homology"/>
<dbReference type="Gene3D" id="3.40.50.150">
    <property type="entry name" value="Vaccinia Virus protein VP39"/>
    <property type="match status" value="1"/>
</dbReference>
<evidence type="ECO:0000313" key="6">
    <source>
        <dbReference type="Proteomes" id="UP000325516"/>
    </source>
</evidence>
<sequence length="249" mass="26634">MASREEMSTSFGAAADTYEAGRPSYPAEAVEWMLQPVRGAGRSLRVADVGAGTGKLTRAIVEHGAEVVAIDPDAGMLENLRANVAGVPTFVGRAESLPLPDAAVDAVLLGQAWHWVDVPAASAEAARVLRAGGVLGLVWNVRDERTPWVRRMTAAMHGSHAEEMMAGGGPSVAAPFDGLEDRTWRWSRPMTRDDLFAMARSRSYVLTAEPAERARIEQALAAVCDEIGAVGDAVVDLPYVTRAFRSIRP</sequence>
<dbReference type="GO" id="GO:0032259">
    <property type="term" value="P:methylation"/>
    <property type="evidence" value="ECO:0007669"/>
    <property type="project" value="UniProtKB-KW"/>
</dbReference>
<evidence type="ECO:0000259" key="4">
    <source>
        <dbReference type="Pfam" id="PF08241"/>
    </source>
</evidence>
<dbReference type="Pfam" id="PF08241">
    <property type="entry name" value="Methyltransf_11"/>
    <property type="match status" value="1"/>
</dbReference>
<accession>A0A5J6L5I0</accession>
<dbReference type="Proteomes" id="UP000325516">
    <property type="component" value="Chromosome"/>
</dbReference>
<keyword evidence="3 5" id="KW-0808">Transferase</keyword>
<evidence type="ECO:0000256" key="3">
    <source>
        <dbReference type="ARBA" id="ARBA00022679"/>
    </source>
</evidence>
<dbReference type="AlphaFoldDB" id="A0A5J6L5I0"/>
<dbReference type="GO" id="GO:0008757">
    <property type="term" value="F:S-adenosylmethionine-dependent methyltransferase activity"/>
    <property type="evidence" value="ECO:0007669"/>
    <property type="project" value="InterPro"/>
</dbReference>
<reference evidence="6" key="1">
    <citation type="submission" date="2019-09" db="EMBL/GenBank/DDBJ databases">
        <title>Mumia zhuanghuii sp. nov. isolated from the intestinal contents of plateau pika (Ochotona curzoniae) in the Qinghai-Tibet plateau of China.</title>
        <authorList>
            <person name="Tian Z."/>
        </authorList>
    </citation>
    <scope>NUCLEOTIDE SEQUENCE [LARGE SCALE GENOMIC DNA]</scope>
    <source>
        <strain evidence="6">L-031</strain>
    </source>
</reference>
<gene>
    <name evidence="5" type="ORF">F6J85_11315</name>
</gene>
<name>A0A5J6L5I0_9MICO</name>
<comment type="similarity">
    <text evidence="1">Belongs to the methyltransferase superfamily.</text>
</comment>